<dbReference type="NCBIfam" id="TIGR01352">
    <property type="entry name" value="tonB_Cterm"/>
    <property type="match status" value="1"/>
</dbReference>
<evidence type="ECO:0000256" key="8">
    <source>
        <dbReference type="ARBA" id="ARBA00022989"/>
    </source>
</evidence>
<evidence type="ECO:0000256" key="5">
    <source>
        <dbReference type="ARBA" id="ARBA00022519"/>
    </source>
</evidence>
<keyword evidence="13" id="KW-1185">Reference proteome</keyword>
<dbReference type="PROSITE" id="PS52015">
    <property type="entry name" value="TONB_CTD"/>
    <property type="match status" value="1"/>
</dbReference>
<accession>A0ABT0E052</accession>
<feature type="region of interest" description="Disordered" evidence="10">
    <location>
        <begin position="68"/>
        <end position="156"/>
    </location>
</feature>
<evidence type="ECO:0000256" key="7">
    <source>
        <dbReference type="ARBA" id="ARBA00022927"/>
    </source>
</evidence>
<dbReference type="PANTHER" id="PTHR33446:SF2">
    <property type="entry name" value="PROTEIN TONB"/>
    <property type="match status" value="1"/>
</dbReference>
<evidence type="ECO:0000256" key="3">
    <source>
        <dbReference type="ARBA" id="ARBA00022448"/>
    </source>
</evidence>
<dbReference type="SUPFAM" id="SSF74653">
    <property type="entry name" value="TolA/TonB C-terminal domain"/>
    <property type="match status" value="1"/>
</dbReference>
<dbReference type="InterPro" id="IPR006260">
    <property type="entry name" value="TonB/TolA_C"/>
</dbReference>
<dbReference type="InterPro" id="IPR037682">
    <property type="entry name" value="TonB_C"/>
</dbReference>
<proteinExistence type="inferred from homology"/>
<evidence type="ECO:0000259" key="11">
    <source>
        <dbReference type="PROSITE" id="PS52015"/>
    </source>
</evidence>
<evidence type="ECO:0000313" key="13">
    <source>
        <dbReference type="Proteomes" id="UP001203512"/>
    </source>
</evidence>
<dbReference type="EMBL" id="JALKHS010000010">
    <property type="protein sequence ID" value="MCK0532572.1"/>
    <property type="molecule type" value="Genomic_DNA"/>
</dbReference>
<dbReference type="Proteomes" id="UP001203512">
    <property type="component" value="Unassembled WGS sequence"/>
</dbReference>
<feature type="compositionally biased region" description="Basic and acidic residues" evidence="10">
    <location>
        <begin position="132"/>
        <end position="142"/>
    </location>
</feature>
<feature type="region of interest" description="Disordered" evidence="10">
    <location>
        <begin position="1"/>
        <end position="23"/>
    </location>
</feature>
<evidence type="ECO:0000256" key="6">
    <source>
        <dbReference type="ARBA" id="ARBA00022692"/>
    </source>
</evidence>
<feature type="compositionally biased region" description="Basic and acidic residues" evidence="10">
    <location>
        <begin position="86"/>
        <end position="103"/>
    </location>
</feature>
<protein>
    <submittedName>
        <fullName evidence="12">TonB family protein</fullName>
    </submittedName>
</protein>
<gene>
    <name evidence="12" type="ORF">MU848_13355</name>
</gene>
<keyword evidence="7" id="KW-0653">Protein transport</keyword>
<dbReference type="Gene3D" id="3.30.1150.10">
    <property type="match status" value="1"/>
</dbReference>
<keyword evidence="4" id="KW-1003">Cell membrane</keyword>
<reference evidence="12 13" key="1">
    <citation type="submission" date="2022-04" db="EMBL/GenBank/DDBJ databases">
        <authorList>
            <person name="Huq M.A."/>
        </authorList>
    </citation>
    <scope>NUCLEOTIDE SEQUENCE [LARGE SCALE GENOMIC DNA]</scope>
    <source>
        <strain evidence="12 13">MAH-33</strain>
    </source>
</reference>
<dbReference type="InterPro" id="IPR051045">
    <property type="entry name" value="TonB-dependent_transducer"/>
</dbReference>
<comment type="subcellular location">
    <subcellularLocation>
        <location evidence="1">Cell inner membrane</location>
        <topology evidence="1">Single-pass membrane protein</topology>
        <orientation evidence="1">Periplasmic side</orientation>
    </subcellularLocation>
</comment>
<sequence>MPSAAERIEPQALPESGRMTAGDGQRWSRGLMISIGAHALVVAGLAVGIVNTPPPPSTLPPAIALTMAPDPMAMPQPPSPIPPGPEAERSKAVDEPVPEKEPLDIPEVPTASAPVVTPPQKKVTPRPTVQDDAPRKKQESDRASAPPVPIAPPAPAMAAPVKGAAAQGFASAEKRWEAMVVATLDRKKRYPGEAQRRGIEDIVYLHLTIDRSGKVLDASIERSRKNPLLDRATLDLARRASPLPAPPSSEAGDRIDFVVPVEYKVATAR</sequence>
<evidence type="ECO:0000256" key="9">
    <source>
        <dbReference type="ARBA" id="ARBA00023136"/>
    </source>
</evidence>
<keyword evidence="5" id="KW-0997">Cell inner membrane</keyword>
<feature type="compositionally biased region" description="Pro residues" evidence="10">
    <location>
        <begin position="146"/>
        <end position="155"/>
    </location>
</feature>
<dbReference type="PANTHER" id="PTHR33446">
    <property type="entry name" value="PROTEIN TONB-RELATED"/>
    <property type="match status" value="1"/>
</dbReference>
<feature type="domain" description="TonB C-terminal" evidence="11">
    <location>
        <begin position="175"/>
        <end position="269"/>
    </location>
</feature>
<evidence type="ECO:0000256" key="1">
    <source>
        <dbReference type="ARBA" id="ARBA00004383"/>
    </source>
</evidence>
<comment type="similarity">
    <text evidence="2">Belongs to the TonB family.</text>
</comment>
<feature type="compositionally biased region" description="Low complexity" evidence="10">
    <location>
        <begin position="106"/>
        <end position="128"/>
    </location>
</feature>
<dbReference type="Pfam" id="PF03544">
    <property type="entry name" value="TonB_C"/>
    <property type="match status" value="1"/>
</dbReference>
<evidence type="ECO:0000256" key="2">
    <source>
        <dbReference type="ARBA" id="ARBA00006555"/>
    </source>
</evidence>
<keyword evidence="6" id="KW-0812">Transmembrane</keyword>
<organism evidence="12 13">
    <name type="scientific">Sphingobium agri</name>
    <dbReference type="NCBI Taxonomy" id="2933566"/>
    <lineage>
        <taxon>Bacteria</taxon>
        <taxon>Pseudomonadati</taxon>
        <taxon>Pseudomonadota</taxon>
        <taxon>Alphaproteobacteria</taxon>
        <taxon>Sphingomonadales</taxon>
        <taxon>Sphingomonadaceae</taxon>
        <taxon>Sphingobium</taxon>
    </lineage>
</organism>
<keyword evidence="3" id="KW-0813">Transport</keyword>
<evidence type="ECO:0000313" key="12">
    <source>
        <dbReference type="EMBL" id="MCK0532572.1"/>
    </source>
</evidence>
<keyword evidence="9" id="KW-0472">Membrane</keyword>
<evidence type="ECO:0000256" key="10">
    <source>
        <dbReference type="SAM" id="MobiDB-lite"/>
    </source>
</evidence>
<feature type="compositionally biased region" description="Pro residues" evidence="10">
    <location>
        <begin position="72"/>
        <end position="85"/>
    </location>
</feature>
<name>A0ABT0E052_9SPHN</name>
<evidence type="ECO:0000256" key="4">
    <source>
        <dbReference type="ARBA" id="ARBA00022475"/>
    </source>
</evidence>
<keyword evidence="8" id="KW-1133">Transmembrane helix</keyword>
<comment type="caution">
    <text evidence="12">The sequence shown here is derived from an EMBL/GenBank/DDBJ whole genome shotgun (WGS) entry which is preliminary data.</text>
</comment>